<dbReference type="SUPFAM" id="SSF161098">
    <property type="entry name" value="MetI-like"/>
    <property type="match status" value="1"/>
</dbReference>
<dbReference type="PANTHER" id="PTHR32243:SF18">
    <property type="entry name" value="INNER MEMBRANE ABC TRANSPORTER PERMEASE PROTEIN YCJP"/>
    <property type="match status" value="1"/>
</dbReference>
<evidence type="ECO:0000313" key="10">
    <source>
        <dbReference type="Proteomes" id="UP000054092"/>
    </source>
</evidence>
<dbReference type="GO" id="GO:0005886">
    <property type="term" value="C:plasma membrane"/>
    <property type="evidence" value="ECO:0007669"/>
    <property type="project" value="UniProtKB-SubCell"/>
</dbReference>
<dbReference type="Gene3D" id="1.10.3720.10">
    <property type="entry name" value="MetI-like"/>
    <property type="match status" value="1"/>
</dbReference>
<evidence type="ECO:0000256" key="3">
    <source>
        <dbReference type="ARBA" id="ARBA00022475"/>
    </source>
</evidence>
<dbReference type="PANTHER" id="PTHR32243">
    <property type="entry name" value="MALTOSE TRANSPORT SYSTEM PERMEASE-RELATED"/>
    <property type="match status" value="1"/>
</dbReference>
<keyword evidence="4 7" id="KW-0812">Transmembrane</keyword>
<evidence type="ECO:0000313" key="9">
    <source>
        <dbReference type="EMBL" id="KUK80096.1"/>
    </source>
</evidence>
<dbReference type="AlphaFoldDB" id="A0A117M235"/>
<dbReference type="Proteomes" id="UP000054092">
    <property type="component" value="Unassembled WGS sequence"/>
</dbReference>
<accession>A0A117M235</accession>
<feature type="transmembrane region" description="Helical" evidence="7">
    <location>
        <begin position="12"/>
        <end position="32"/>
    </location>
</feature>
<organism evidence="9 10">
    <name type="scientific">Mesotoga prima</name>
    <dbReference type="NCBI Taxonomy" id="1184387"/>
    <lineage>
        <taxon>Bacteria</taxon>
        <taxon>Thermotogati</taxon>
        <taxon>Thermotogota</taxon>
        <taxon>Thermotogae</taxon>
        <taxon>Kosmotogales</taxon>
        <taxon>Kosmotogaceae</taxon>
        <taxon>Mesotoga</taxon>
    </lineage>
</organism>
<evidence type="ECO:0000256" key="5">
    <source>
        <dbReference type="ARBA" id="ARBA00022989"/>
    </source>
</evidence>
<reference evidence="10" key="1">
    <citation type="journal article" date="2015" name="MBio">
        <title>Genome-Resolved Metagenomic Analysis Reveals Roles for Candidate Phyla and Other Microbial Community Members in Biogeochemical Transformations in Oil Reservoirs.</title>
        <authorList>
            <person name="Hu P."/>
            <person name="Tom L."/>
            <person name="Singh A."/>
            <person name="Thomas B.C."/>
            <person name="Baker B.J."/>
            <person name="Piceno Y.M."/>
            <person name="Andersen G.L."/>
            <person name="Banfield J.F."/>
        </authorList>
    </citation>
    <scope>NUCLEOTIDE SEQUENCE [LARGE SCALE GENOMIC DNA]</scope>
</reference>
<evidence type="ECO:0000256" key="4">
    <source>
        <dbReference type="ARBA" id="ARBA00022692"/>
    </source>
</evidence>
<evidence type="ECO:0000256" key="1">
    <source>
        <dbReference type="ARBA" id="ARBA00004651"/>
    </source>
</evidence>
<protein>
    <submittedName>
        <fullName evidence="9">ABC-type sugar transport system, permease component</fullName>
    </submittedName>
</protein>
<keyword evidence="6 7" id="KW-0472">Membrane</keyword>
<feature type="transmembrane region" description="Helical" evidence="7">
    <location>
        <begin position="240"/>
        <end position="261"/>
    </location>
</feature>
<dbReference type="CDD" id="cd06261">
    <property type="entry name" value="TM_PBP2"/>
    <property type="match status" value="1"/>
</dbReference>
<dbReference type="InterPro" id="IPR035906">
    <property type="entry name" value="MetI-like_sf"/>
</dbReference>
<dbReference type="InterPro" id="IPR050901">
    <property type="entry name" value="BP-dep_ABC_trans_perm"/>
</dbReference>
<gene>
    <name evidence="9" type="ORF">XD94_1176</name>
</gene>
<dbReference type="Pfam" id="PF00528">
    <property type="entry name" value="BPD_transp_1"/>
    <property type="match status" value="1"/>
</dbReference>
<evidence type="ECO:0000256" key="7">
    <source>
        <dbReference type="RuleBase" id="RU363032"/>
    </source>
</evidence>
<name>A0A117M235_9BACT</name>
<keyword evidence="3" id="KW-1003">Cell membrane</keyword>
<dbReference type="PROSITE" id="PS50928">
    <property type="entry name" value="ABC_TM1"/>
    <property type="match status" value="1"/>
</dbReference>
<feature type="transmembrane region" description="Helical" evidence="7">
    <location>
        <begin position="109"/>
        <end position="133"/>
    </location>
</feature>
<comment type="subcellular location">
    <subcellularLocation>
        <location evidence="1 7">Cell membrane</location>
        <topology evidence="1 7">Multi-pass membrane protein</topology>
    </subcellularLocation>
</comment>
<keyword evidence="9" id="KW-0762">Sugar transport</keyword>
<feature type="transmembrane region" description="Helical" evidence="7">
    <location>
        <begin position="187"/>
        <end position="208"/>
    </location>
</feature>
<evidence type="ECO:0000256" key="2">
    <source>
        <dbReference type="ARBA" id="ARBA00022448"/>
    </source>
</evidence>
<dbReference type="InterPro" id="IPR000515">
    <property type="entry name" value="MetI-like"/>
</dbReference>
<sequence>MLRRKLFTRIVVFVVIAVALIWTLVPLAWILLSSFKFEADQFSMPPKWFPARITFQNYAKFFGNSEFVSSLINSVIITFFSTVIALLLGVPAAYALARFDWKHANTIAFVVLLARMTPPIVMVLPFFMIARYLGISNTYLPIVLALSFFSVPFAIWMMRGFFQEIPNSLEEAAMIDGCTRFQSLRRVVLPLVMPGLSATSILCALIAWNEFLFALVLTGRDTRPLPVLVNMFVSERNIEWGVMSAAAIITVLPMIVFGLLVQNDLVRGLTMGSSK</sequence>
<dbReference type="GO" id="GO:0055085">
    <property type="term" value="P:transmembrane transport"/>
    <property type="evidence" value="ECO:0007669"/>
    <property type="project" value="InterPro"/>
</dbReference>
<comment type="caution">
    <text evidence="9">The sequence shown here is derived from an EMBL/GenBank/DDBJ whole genome shotgun (WGS) entry which is preliminary data.</text>
</comment>
<evidence type="ECO:0000256" key="6">
    <source>
        <dbReference type="ARBA" id="ARBA00023136"/>
    </source>
</evidence>
<comment type="similarity">
    <text evidence="7">Belongs to the binding-protein-dependent transport system permease family.</text>
</comment>
<dbReference type="PATRIC" id="fig|1184387.3.peg.1612"/>
<dbReference type="EMBL" id="LGGP01000206">
    <property type="protein sequence ID" value="KUK80096.1"/>
    <property type="molecule type" value="Genomic_DNA"/>
</dbReference>
<keyword evidence="5 7" id="KW-1133">Transmembrane helix</keyword>
<proteinExistence type="inferred from homology"/>
<feature type="transmembrane region" description="Helical" evidence="7">
    <location>
        <begin position="71"/>
        <end position="97"/>
    </location>
</feature>
<evidence type="ECO:0000259" key="8">
    <source>
        <dbReference type="PROSITE" id="PS50928"/>
    </source>
</evidence>
<keyword evidence="2 7" id="KW-0813">Transport</keyword>
<feature type="domain" description="ABC transmembrane type-1" evidence="8">
    <location>
        <begin position="71"/>
        <end position="261"/>
    </location>
</feature>
<feature type="transmembrane region" description="Helical" evidence="7">
    <location>
        <begin position="139"/>
        <end position="158"/>
    </location>
</feature>